<dbReference type="STRING" id="766136.BHF68_00200"/>
<dbReference type="Pfam" id="PF11756">
    <property type="entry name" value="YgbA_NO"/>
    <property type="match status" value="1"/>
</dbReference>
<evidence type="ECO:0008006" key="3">
    <source>
        <dbReference type="Google" id="ProtNLM"/>
    </source>
</evidence>
<name>A0A1E5G4V7_9FIRM</name>
<comment type="caution">
    <text evidence="1">The sequence shown here is derived from an EMBL/GenBank/DDBJ whole genome shotgun (WGS) entry which is preliminary data.</text>
</comment>
<dbReference type="OrthoDB" id="164329at2"/>
<dbReference type="NCBIfam" id="NF007714">
    <property type="entry name" value="PRK10410.1-2"/>
    <property type="match status" value="1"/>
</dbReference>
<organism evidence="1 2">
    <name type="scientific">Desulfuribacillus alkaliarsenatis</name>
    <dbReference type="NCBI Taxonomy" id="766136"/>
    <lineage>
        <taxon>Bacteria</taxon>
        <taxon>Bacillati</taxon>
        <taxon>Bacillota</taxon>
        <taxon>Desulfuribacillia</taxon>
        <taxon>Desulfuribacillales</taxon>
        <taxon>Desulfuribacillaceae</taxon>
        <taxon>Desulfuribacillus</taxon>
    </lineage>
</organism>
<dbReference type="Proteomes" id="UP000094296">
    <property type="component" value="Unassembled WGS sequence"/>
</dbReference>
<dbReference type="AlphaFoldDB" id="A0A1E5G4V7"/>
<evidence type="ECO:0000313" key="1">
    <source>
        <dbReference type="EMBL" id="OEF98149.1"/>
    </source>
</evidence>
<proteinExistence type="predicted"/>
<protein>
    <recommendedName>
        <fullName evidence="3">Nitrous oxide-stimulated promoter</fullName>
    </recommendedName>
</protein>
<reference evidence="1 2" key="1">
    <citation type="submission" date="2016-09" db="EMBL/GenBank/DDBJ databases">
        <title>Draft genome sequence for the type strain of Desulfuribacillus alkaliarsenatis AHT28, an obligately anaerobic, sulfidogenic bacterium isolated from Russian soda lake sediments.</title>
        <authorList>
            <person name="Abin C.A."/>
            <person name="Hollibaugh J.T."/>
        </authorList>
    </citation>
    <scope>NUCLEOTIDE SEQUENCE [LARGE SCALE GENOMIC DNA]</scope>
    <source>
        <strain evidence="1 2">AHT28</strain>
    </source>
</reference>
<gene>
    <name evidence="1" type="ORF">BHF68_00200</name>
</gene>
<dbReference type="RefSeq" id="WP_069641641.1">
    <property type="nucleotide sequence ID" value="NZ_MIJE01000001.1"/>
</dbReference>
<dbReference type="InterPro" id="IPR020483">
    <property type="entry name" value="Uncharacterised_YgbA"/>
</dbReference>
<accession>A0A1E5G4V7</accession>
<keyword evidence="2" id="KW-1185">Reference proteome</keyword>
<sequence>MVGKRIIRELETIEKMIYIYCKDKHGTGGILCSDCHNLLEYARKRLHMCPHGESKPVCGNCKIHCYKKDKRQQVIDVMRYAGPRMTYKHPILALYHLLDSRKK</sequence>
<evidence type="ECO:0000313" key="2">
    <source>
        <dbReference type="Proteomes" id="UP000094296"/>
    </source>
</evidence>
<dbReference type="EMBL" id="MIJE01000001">
    <property type="protein sequence ID" value="OEF98149.1"/>
    <property type="molecule type" value="Genomic_DNA"/>
</dbReference>